<dbReference type="NCBIfam" id="TIGR03087">
    <property type="entry name" value="stp1"/>
    <property type="match status" value="1"/>
</dbReference>
<accession>A0A975K9Z4</accession>
<dbReference type="InterPro" id="IPR028098">
    <property type="entry name" value="Glyco_trans_4-like_N"/>
</dbReference>
<dbReference type="AlphaFoldDB" id="A0A975K9Z4"/>
<protein>
    <submittedName>
        <fullName evidence="2">TIGR03087 family PEP-CTERM/XrtA system glycosyltransferase</fullName>
    </submittedName>
</protein>
<dbReference type="GO" id="GO:0016757">
    <property type="term" value="F:glycosyltransferase activity"/>
    <property type="evidence" value="ECO:0007669"/>
    <property type="project" value="TreeGrafter"/>
</dbReference>
<reference evidence="2" key="1">
    <citation type="submission" date="2021-04" db="EMBL/GenBank/DDBJ databases">
        <title>Isolation of p-tert-butylphenol degrading bacteria Sphingobium phenoxybenzoativorans Tas13 from active sludge.</title>
        <authorList>
            <person name="Li Y."/>
        </authorList>
    </citation>
    <scope>NUCLEOTIDE SEQUENCE</scope>
    <source>
        <strain evidence="2">Tas13</strain>
    </source>
</reference>
<gene>
    <name evidence="2" type="ORF">KFK14_09175</name>
</gene>
<dbReference type="Pfam" id="PF13579">
    <property type="entry name" value="Glyco_trans_4_4"/>
    <property type="match status" value="1"/>
</dbReference>
<evidence type="ECO:0000313" key="2">
    <source>
        <dbReference type="EMBL" id="QUT07544.1"/>
    </source>
</evidence>
<dbReference type="InterPro" id="IPR017521">
    <property type="entry name" value="Sugar_tfrase_PEP-CTERM_Stp1"/>
</dbReference>
<feature type="domain" description="Glycosyltransferase subfamily 4-like N-terminal" evidence="1">
    <location>
        <begin position="96"/>
        <end position="211"/>
    </location>
</feature>
<dbReference type="CDD" id="cd03801">
    <property type="entry name" value="GT4_PimA-like"/>
    <property type="match status" value="1"/>
</dbReference>
<evidence type="ECO:0000313" key="3">
    <source>
        <dbReference type="Proteomes" id="UP000681425"/>
    </source>
</evidence>
<dbReference type="Gene3D" id="3.40.50.2000">
    <property type="entry name" value="Glycogen Phosphorylase B"/>
    <property type="match status" value="2"/>
</dbReference>
<proteinExistence type="predicted"/>
<dbReference type="RefSeq" id="WP_212610668.1">
    <property type="nucleotide sequence ID" value="NZ_CP073910.1"/>
</dbReference>
<dbReference type="InterPro" id="IPR050194">
    <property type="entry name" value="Glycosyltransferase_grp1"/>
</dbReference>
<dbReference type="Proteomes" id="UP000681425">
    <property type="component" value="Chromosome"/>
</dbReference>
<name>A0A975K9Z4_9SPHN</name>
<dbReference type="PANTHER" id="PTHR45947">
    <property type="entry name" value="SULFOQUINOVOSYL TRANSFERASE SQD2"/>
    <property type="match status" value="1"/>
</dbReference>
<dbReference type="PANTHER" id="PTHR45947:SF14">
    <property type="entry name" value="SLL1723 PROTEIN"/>
    <property type="match status" value="1"/>
</dbReference>
<evidence type="ECO:0000259" key="1">
    <source>
        <dbReference type="Pfam" id="PF13579"/>
    </source>
</evidence>
<dbReference type="Pfam" id="PF13692">
    <property type="entry name" value="Glyco_trans_1_4"/>
    <property type="match status" value="1"/>
</dbReference>
<dbReference type="SUPFAM" id="SSF53756">
    <property type="entry name" value="UDP-Glycosyltransferase/glycogen phosphorylase"/>
    <property type="match status" value="1"/>
</dbReference>
<sequence>MKDGGIGEILFLCHRVPFPPDRGDKIRSHNLLRRLCDIAPVHVGCFADDARDMGFATELGDMAESHKVIPRNNSRMLAGLKGLANGQPMLVALFDHPAMHDWARMILATRPISAVVAYSAQMAHFVPVLTAGQRFVMDFVDLDSAKYTAYGEGQGGPLGWINRREGRVLLDFEKAVAARADVSTFVSEAEAALFRAVSGLGADKVRPLENGVALDYFSPDAQFEHLSADERGAGPLLVFTGQMDYRPNIEAVDSFAKISMPVIREAYPDARFAIVGRSPTPVVEALGALPGVVVTGGVPDVRGWLAAADVVVAPLRIARGIQNKVLEAMAMARPVVASAQASEGIDVQWDRHLLVASNAGQEASLVLKLLSDPAKAAELGRAARARMVERYDWSATLSGLPALIRG</sequence>
<dbReference type="EMBL" id="CP073910">
    <property type="protein sequence ID" value="QUT07544.1"/>
    <property type="molecule type" value="Genomic_DNA"/>
</dbReference>
<dbReference type="KEGG" id="spph:KFK14_09175"/>
<organism evidence="2 3">
    <name type="scientific">Sphingobium phenoxybenzoativorans</name>
    <dbReference type="NCBI Taxonomy" id="1592790"/>
    <lineage>
        <taxon>Bacteria</taxon>
        <taxon>Pseudomonadati</taxon>
        <taxon>Pseudomonadota</taxon>
        <taxon>Alphaproteobacteria</taxon>
        <taxon>Sphingomonadales</taxon>
        <taxon>Sphingomonadaceae</taxon>
        <taxon>Sphingobium</taxon>
    </lineage>
</organism>
<keyword evidence="3" id="KW-1185">Reference proteome</keyword>